<dbReference type="PANTHER" id="PTHR21659:SF42">
    <property type="entry name" value="UPF0057 MEMBRANE PROTEIN ZK632.10-RELATED"/>
    <property type="match status" value="1"/>
</dbReference>
<organism evidence="7 8">
    <name type="scientific">Tetrabaena socialis</name>
    <dbReference type="NCBI Taxonomy" id="47790"/>
    <lineage>
        <taxon>Eukaryota</taxon>
        <taxon>Viridiplantae</taxon>
        <taxon>Chlorophyta</taxon>
        <taxon>core chlorophytes</taxon>
        <taxon>Chlorophyceae</taxon>
        <taxon>CS clade</taxon>
        <taxon>Chlamydomonadales</taxon>
        <taxon>Tetrabaenaceae</taxon>
        <taxon>Tetrabaena</taxon>
    </lineage>
</organism>
<keyword evidence="5 6" id="KW-0472">Membrane</keyword>
<sequence>MALTWGDVGKFILAFILPPLGVLTETESLNRSFWINVLLTLLGWLPGVIHAFYVILRY</sequence>
<dbReference type="GO" id="GO:0016020">
    <property type="term" value="C:membrane"/>
    <property type="evidence" value="ECO:0007669"/>
    <property type="project" value="UniProtKB-SubCell"/>
</dbReference>
<evidence type="ECO:0000256" key="4">
    <source>
        <dbReference type="ARBA" id="ARBA00022989"/>
    </source>
</evidence>
<reference evidence="7 8" key="1">
    <citation type="journal article" date="2017" name="Mol. Biol. Evol.">
        <title>The 4-celled Tetrabaena socialis nuclear genome reveals the essential components for genetic control of cell number at the origin of multicellularity in the volvocine lineage.</title>
        <authorList>
            <person name="Featherston J."/>
            <person name="Arakaki Y."/>
            <person name="Hanschen E.R."/>
            <person name="Ferris P.J."/>
            <person name="Michod R.E."/>
            <person name="Olson B.J.S.C."/>
            <person name="Nozaki H."/>
            <person name="Durand P.M."/>
        </authorList>
    </citation>
    <scope>NUCLEOTIDE SEQUENCE [LARGE SCALE GENOMIC DNA]</scope>
    <source>
        <strain evidence="7 8">NIES-571</strain>
    </source>
</reference>
<comment type="similarity">
    <text evidence="2">Belongs to the UPF0057 (PMP3) family.</text>
</comment>
<evidence type="ECO:0000256" key="1">
    <source>
        <dbReference type="ARBA" id="ARBA00004370"/>
    </source>
</evidence>
<comment type="caution">
    <text evidence="7">The sequence shown here is derived from an EMBL/GenBank/DDBJ whole genome shotgun (WGS) entry which is preliminary data.</text>
</comment>
<evidence type="ECO:0000313" key="8">
    <source>
        <dbReference type="Proteomes" id="UP000236333"/>
    </source>
</evidence>
<keyword evidence="3 6" id="KW-0812">Transmembrane</keyword>
<keyword evidence="8" id="KW-1185">Reference proteome</keyword>
<evidence type="ECO:0000256" key="3">
    <source>
        <dbReference type="ARBA" id="ARBA00022692"/>
    </source>
</evidence>
<dbReference type="PANTHER" id="PTHR21659">
    <property type="entry name" value="HYDROPHOBIC PROTEIN RCI2 LOW TEMPERATURE AND SALT RESPONSIVE PROTEIN LTI6 -RELATED"/>
    <property type="match status" value="1"/>
</dbReference>
<evidence type="ECO:0000256" key="5">
    <source>
        <dbReference type="ARBA" id="ARBA00023136"/>
    </source>
</evidence>
<evidence type="ECO:0000313" key="7">
    <source>
        <dbReference type="EMBL" id="PNH12281.1"/>
    </source>
</evidence>
<name>A0A2J8AIE7_9CHLO</name>
<dbReference type="EMBL" id="PGGS01000011">
    <property type="protein sequence ID" value="PNH12281.1"/>
    <property type="molecule type" value="Genomic_DNA"/>
</dbReference>
<gene>
    <name evidence="7" type="ORF">TSOC_000787</name>
</gene>
<dbReference type="AlphaFoldDB" id="A0A2J8AIE7"/>
<dbReference type="Pfam" id="PF01679">
    <property type="entry name" value="Pmp3"/>
    <property type="match status" value="1"/>
</dbReference>
<comment type="subcellular location">
    <subcellularLocation>
        <location evidence="1">Membrane</location>
    </subcellularLocation>
</comment>
<dbReference type="Proteomes" id="UP000236333">
    <property type="component" value="Unassembled WGS sequence"/>
</dbReference>
<dbReference type="InterPro" id="IPR000612">
    <property type="entry name" value="PMP3"/>
</dbReference>
<evidence type="ECO:0000256" key="6">
    <source>
        <dbReference type="SAM" id="Phobius"/>
    </source>
</evidence>
<feature type="transmembrane region" description="Helical" evidence="6">
    <location>
        <begin position="33"/>
        <end position="56"/>
    </location>
</feature>
<dbReference type="OrthoDB" id="2802411at2759"/>
<proteinExistence type="inferred from homology"/>
<accession>A0A2J8AIE7</accession>
<evidence type="ECO:0000256" key="2">
    <source>
        <dbReference type="ARBA" id="ARBA00009530"/>
    </source>
</evidence>
<protein>
    <submittedName>
        <fullName evidence="7">Plasma membrane proteolipid 3</fullName>
    </submittedName>
</protein>
<keyword evidence="4 6" id="KW-1133">Transmembrane helix</keyword>